<keyword evidence="5" id="KW-0175">Coiled coil</keyword>
<evidence type="ECO:0000256" key="5">
    <source>
        <dbReference type="SAM" id="Coils"/>
    </source>
</evidence>
<dbReference type="Gene3D" id="2.170.150.80">
    <property type="entry name" value="NAC domain"/>
    <property type="match status" value="1"/>
</dbReference>
<dbReference type="PROSITE" id="PS51005">
    <property type="entry name" value="NAC"/>
    <property type="match status" value="1"/>
</dbReference>
<keyword evidence="2" id="KW-0238">DNA-binding</keyword>
<feature type="domain" description="NAC" evidence="7">
    <location>
        <begin position="32"/>
        <end position="179"/>
    </location>
</feature>
<feature type="region of interest" description="Disordered" evidence="6">
    <location>
        <begin position="161"/>
        <end position="189"/>
    </location>
</feature>
<dbReference type="InterPro" id="IPR036093">
    <property type="entry name" value="NAC_dom_sf"/>
</dbReference>
<dbReference type="PANTHER" id="PTHR31744:SF65">
    <property type="entry name" value="TRANSCRIPTION FACTOR JUNGBRUNNEN 1"/>
    <property type="match status" value="1"/>
</dbReference>
<evidence type="ECO:0000256" key="1">
    <source>
        <dbReference type="ARBA" id="ARBA00023015"/>
    </source>
</evidence>
<keyword evidence="4" id="KW-0539">Nucleus</keyword>
<protein>
    <recommendedName>
        <fullName evidence="7">NAC domain-containing protein</fullName>
    </recommendedName>
</protein>
<dbReference type="AlphaFoldDB" id="A0A8J5HKZ5"/>
<evidence type="ECO:0000313" key="8">
    <source>
        <dbReference type="EMBL" id="KAG6529633.1"/>
    </source>
</evidence>
<gene>
    <name evidence="8" type="ORF">ZIOFF_011845</name>
</gene>
<dbReference type="Pfam" id="PF02365">
    <property type="entry name" value="NAM"/>
    <property type="match status" value="1"/>
</dbReference>
<dbReference type="EMBL" id="JACMSC010000003">
    <property type="protein sequence ID" value="KAG6529633.1"/>
    <property type="molecule type" value="Genomic_DNA"/>
</dbReference>
<evidence type="ECO:0000256" key="2">
    <source>
        <dbReference type="ARBA" id="ARBA00023125"/>
    </source>
</evidence>
<dbReference type="SUPFAM" id="SSF101941">
    <property type="entry name" value="NAC domain"/>
    <property type="match status" value="1"/>
</dbReference>
<name>A0A8J5HKZ5_ZINOF</name>
<proteinExistence type="predicted"/>
<feature type="coiled-coil region" evidence="5">
    <location>
        <begin position="4"/>
        <end position="31"/>
    </location>
</feature>
<organism evidence="8 9">
    <name type="scientific">Zingiber officinale</name>
    <name type="common">Ginger</name>
    <name type="synonym">Amomum zingiber</name>
    <dbReference type="NCBI Taxonomy" id="94328"/>
    <lineage>
        <taxon>Eukaryota</taxon>
        <taxon>Viridiplantae</taxon>
        <taxon>Streptophyta</taxon>
        <taxon>Embryophyta</taxon>
        <taxon>Tracheophyta</taxon>
        <taxon>Spermatophyta</taxon>
        <taxon>Magnoliopsida</taxon>
        <taxon>Liliopsida</taxon>
        <taxon>Zingiberales</taxon>
        <taxon>Zingiberaceae</taxon>
        <taxon>Zingiber</taxon>
    </lineage>
</organism>
<evidence type="ECO:0000259" key="7">
    <source>
        <dbReference type="PROSITE" id="PS51005"/>
    </source>
</evidence>
<keyword evidence="9" id="KW-1185">Reference proteome</keyword>
<dbReference type="PANTHER" id="PTHR31744">
    <property type="entry name" value="PROTEIN CUP-SHAPED COTYLEDON 2-RELATED"/>
    <property type="match status" value="1"/>
</dbReference>
<reference evidence="8 9" key="1">
    <citation type="submission" date="2020-08" db="EMBL/GenBank/DDBJ databases">
        <title>Plant Genome Project.</title>
        <authorList>
            <person name="Zhang R.-G."/>
        </authorList>
    </citation>
    <scope>NUCLEOTIDE SEQUENCE [LARGE SCALE GENOMIC DNA]</scope>
    <source>
        <tissue evidence="8">Rhizome</tissue>
    </source>
</reference>
<keyword evidence="1" id="KW-0805">Transcription regulation</keyword>
<comment type="caution">
    <text evidence="8">The sequence shown here is derived from an EMBL/GenBank/DDBJ whole genome shotgun (WGS) entry which is preliminary data.</text>
</comment>
<evidence type="ECO:0000256" key="4">
    <source>
        <dbReference type="ARBA" id="ARBA00023242"/>
    </source>
</evidence>
<dbReference type="Proteomes" id="UP000734854">
    <property type="component" value="Unassembled WGS sequence"/>
</dbReference>
<evidence type="ECO:0000313" key="9">
    <source>
        <dbReference type="Proteomes" id="UP000734854"/>
    </source>
</evidence>
<keyword evidence="3" id="KW-0804">Transcription</keyword>
<sequence length="189" mass="21278">MEVVVDDMNKLEGLEIEKEEEEEEKEEEDGVLLPGFRFHPTDEELVGFYLRRKVAKKPLSMEIIKEVDVYKYDPWELPKTTAAGDEAFFFCRRGRKYRNSVRPNRVTASGFWKATGIDKPIYSPCGSCIGLEKSLVYYVGSAGKGTKTNWMMHEFRLPATAAPSTPTTHGAVRTSLPVNAGGPNSTPRR</sequence>
<evidence type="ECO:0000256" key="3">
    <source>
        <dbReference type="ARBA" id="ARBA00023163"/>
    </source>
</evidence>
<dbReference type="GO" id="GO:0006355">
    <property type="term" value="P:regulation of DNA-templated transcription"/>
    <property type="evidence" value="ECO:0007669"/>
    <property type="project" value="InterPro"/>
</dbReference>
<accession>A0A8J5HKZ5</accession>
<dbReference type="InterPro" id="IPR003441">
    <property type="entry name" value="NAC-dom"/>
</dbReference>
<evidence type="ECO:0000256" key="6">
    <source>
        <dbReference type="SAM" id="MobiDB-lite"/>
    </source>
</evidence>
<dbReference type="GO" id="GO:0003677">
    <property type="term" value="F:DNA binding"/>
    <property type="evidence" value="ECO:0007669"/>
    <property type="project" value="UniProtKB-KW"/>
</dbReference>